<evidence type="ECO:0000256" key="1">
    <source>
        <dbReference type="ARBA" id="ARBA00006479"/>
    </source>
</evidence>
<evidence type="ECO:0000313" key="3">
    <source>
        <dbReference type="EMBL" id="KHK99011.1"/>
    </source>
</evidence>
<evidence type="ECO:0000259" key="2">
    <source>
        <dbReference type="Pfam" id="PF13545"/>
    </source>
</evidence>
<dbReference type="Pfam" id="PF13545">
    <property type="entry name" value="HTH_Crp_2"/>
    <property type="match status" value="1"/>
</dbReference>
<evidence type="ECO:0000313" key="4">
    <source>
        <dbReference type="Proteomes" id="UP000031030"/>
    </source>
</evidence>
<feature type="domain" description="HTH crp-type" evidence="2">
    <location>
        <begin position="34"/>
        <end position="80"/>
    </location>
</feature>
<dbReference type="Pfam" id="PF00480">
    <property type="entry name" value="ROK"/>
    <property type="match status" value="1"/>
</dbReference>
<dbReference type="InterPro" id="IPR012318">
    <property type="entry name" value="HTH_CRP"/>
</dbReference>
<dbReference type="Proteomes" id="UP000031030">
    <property type="component" value="Unassembled WGS sequence"/>
</dbReference>
<dbReference type="PROSITE" id="PS01125">
    <property type="entry name" value="ROK"/>
    <property type="match status" value="1"/>
</dbReference>
<dbReference type="STRING" id="1348253.LK09_06485"/>
<dbReference type="AlphaFoldDB" id="A0A0B2ABJ7"/>
<dbReference type="InterPro" id="IPR000600">
    <property type="entry name" value="ROK"/>
</dbReference>
<comment type="similarity">
    <text evidence="1">Belongs to the ROK (NagC/XylR) family.</text>
</comment>
<dbReference type="InterPro" id="IPR049874">
    <property type="entry name" value="ROK_cs"/>
</dbReference>
<dbReference type="PANTHER" id="PTHR18964:SF149">
    <property type="entry name" value="BIFUNCTIONAL UDP-N-ACETYLGLUCOSAMINE 2-EPIMERASE_N-ACETYLMANNOSAMINE KINASE"/>
    <property type="match status" value="1"/>
</dbReference>
<dbReference type="EMBL" id="JTDK01000006">
    <property type="protein sequence ID" value="KHK99011.1"/>
    <property type="molecule type" value="Genomic_DNA"/>
</dbReference>
<dbReference type="Gene3D" id="1.10.10.10">
    <property type="entry name" value="Winged helix-like DNA-binding domain superfamily/Winged helix DNA-binding domain"/>
    <property type="match status" value="1"/>
</dbReference>
<dbReference type="InterPro" id="IPR036388">
    <property type="entry name" value="WH-like_DNA-bd_sf"/>
</dbReference>
<comment type="caution">
    <text evidence="3">The sequence shown here is derived from an EMBL/GenBank/DDBJ whole genome shotgun (WGS) entry which is preliminary data.</text>
</comment>
<dbReference type="RefSeq" id="WP_039398183.1">
    <property type="nucleotide sequence ID" value="NZ_JTDK01000006.1"/>
</dbReference>
<dbReference type="InterPro" id="IPR043129">
    <property type="entry name" value="ATPase_NBD"/>
</dbReference>
<proteinExistence type="inferred from homology"/>
<accession>A0A0B2ABJ7</accession>
<dbReference type="Gene3D" id="3.30.420.40">
    <property type="match status" value="3"/>
</dbReference>
<dbReference type="SUPFAM" id="SSF53067">
    <property type="entry name" value="Actin-like ATPase domain"/>
    <property type="match status" value="1"/>
</dbReference>
<gene>
    <name evidence="3" type="ORF">LK09_06485</name>
</gene>
<organism evidence="3 4">
    <name type="scientific">Microbacterium mangrovi</name>
    <dbReference type="NCBI Taxonomy" id="1348253"/>
    <lineage>
        <taxon>Bacteria</taxon>
        <taxon>Bacillati</taxon>
        <taxon>Actinomycetota</taxon>
        <taxon>Actinomycetes</taxon>
        <taxon>Micrococcales</taxon>
        <taxon>Microbacteriaceae</taxon>
        <taxon>Microbacterium</taxon>
    </lineage>
</organism>
<dbReference type="InterPro" id="IPR036390">
    <property type="entry name" value="WH_DNA-bd_sf"/>
</dbReference>
<keyword evidence="4" id="KW-1185">Reference proteome</keyword>
<sequence>MSTAQLRVTSKSLPEHNRRHNRSLLLQLLFHSDELSRADLARQSGLTRATVSDVIADLTADGLIIEHGQRTDARVGKPAQLIGLDDRAYHVIALDLSVDGVFVGAITTMRGEIVHRASQPTAGARGEDAVTIAVSLLRDLVRRSTVRLLGIGVATPGIIDHAGVVRAAPNLGWHDLDLRTRLAREVSVPVHIANDANAAALAVHTERRAPGQSLLTIAIEHGVGAGLILADALVEGDQFGAGEIGHVTVDDDGEMCACGRRGCLERAIAVPHLRRRLAATDDREQVLRDAGRSLGIALSPVVATLNLNAIVVAGPADLLEGPFLDAALATIRTRTLPDVSSALQMSLAEHTDELALRGATALVLAAELRIS</sequence>
<reference evidence="3 4" key="1">
    <citation type="submission" date="2014-11" db="EMBL/GenBank/DDBJ databases">
        <title>Genome sequence of Microbacterium mangrovi MUSC 115(T).</title>
        <authorList>
            <person name="Lee L.-H."/>
        </authorList>
    </citation>
    <scope>NUCLEOTIDE SEQUENCE [LARGE SCALE GENOMIC DNA]</scope>
    <source>
        <strain evidence="3 4">MUSC 115</strain>
    </source>
</reference>
<dbReference type="GO" id="GO:0003700">
    <property type="term" value="F:DNA-binding transcription factor activity"/>
    <property type="evidence" value="ECO:0007669"/>
    <property type="project" value="InterPro"/>
</dbReference>
<protein>
    <recommendedName>
        <fullName evidence="2">HTH crp-type domain-containing protein</fullName>
    </recommendedName>
</protein>
<name>A0A0B2ABJ7_9MICO</name>
<dbReference type="PANTHER" id="PTHR18964">
    <property type="entry name" value="ROK (REPRESSOR, ORF, KINASE) FAMILY"/>
    <property type="match status" value="1"/>
</dbReference>
<dbReference type="SUPFAM" id="SSF46785">
    <property type="entry name" value="Winged helix' DNA-binding domain"/>
    <property type="match status" value="1"/>
</dbReference>